<evidence type="ECO:0000259" key="2">
    <source>
        <dbReference type="Pfam" id="PF01844"/>
    </source>
</evidence>
<sequence length="186" mass="20669">MKPGVGFASMHRSRHPEDAGLSDDELASKELALVRACGDWQRILDFYGIGRVFSGVKDVVAEKLARDSYEESSCLIESLRKEQLRSPEARQRCLELKGTRCVVCGFDPVESWGVAGVIQVHHLRPLSEMLSERGSTQTDPEKDLVPVCPNCHALIHSKLRDMGSSRCYTIEEAREIVRGKAGDGTR</sequence>
<evidence type="ECO:0000313" key="3">
    <source>
        <dbReference type="EMBL" id="MDN0063372.1"/>
    </source>
</evidence>
<accession>A0ABT7XD85</accession>
<dbReference type="Pfam" id="PF01844">
    <property type="entry name" value="HNH"/>
    <property type="match status" value="1"/>
</dbReference>
<dbReference type="RefSeq" id="WP_289835494.1">
    <property type="nucleotide sequence ID" value="NZ_JAUEIQ010000002.1"/>
</dbReference>
<dbReference type="InterPro" id="IPR003615">
    <property type="entry name" value="HNH_nuc"/>
</dbReference>
<dbReference type="InterPro" id="IPR002711">
    <property type="entry name" value="HNH"/>
</dbReference>
<keyword evidence="3" id="KW-0255">Endonuclease</keyword>
<dbReference type="Proteomes" id="UP001168435">
    <property type="component" value="Unassembled WGS sequence"/>
</dbReference>
<protein>
    <submittedName>
        <fullName evidence="3">HNH endonuclease</fullName>
    </submittedName>
</protein>
<reference evidence="3" key="2">
    <citation type="submission" date="2024-05" db="EMBL/GenBank/DDBJ databases">
        <title>Identification and characterization of horizontal gene transfer across gut microbiota members of farm animals based on homology search.</title>
        <authorList>
            <person name="Schwarzerova J."/>
            <person name="Nykrynova M."/>
            <person name="Jureckova K."/>
            <person name="Cejkova D."/>
            <person name="Rychlik I."/>
        </authorList>
    </citation>
    <scope>NUCLEOTIDE SEQUENCE</scope>
    <source>
        <strain evidence="3">176_SSukc20</strain>
    </source>
</reference>
<reference evidence="3" key="1">
    <citation type="submission" date="2023-06" db="EMBL/GenBank/DDBJ databases">
        <authorList>
            <person name="Zeman M."/>
            <person name="Kubasova T."/>
            <person name="Jahodarova E."/>
            <person name="Nykrynova M."/>
            <person name="Rychlik I."/>
        </authorList>
    </citation>
    <scope>NUCLEOTIDE SEQUENCE</scope>
    <source>
        <strain evidence="3">176_SSukc20</strain>
    </source>
</reference>
<dbReference type="EMBL" id="JAUEIQ010000002">
    <property type="protein sequence ID" value="MDN0063372.1"/>
    <property type="molecule type" value="Genomic_DNA"/>
</dbReference>
<feature type="region of interest" description="Disordered" evidence="1">
    <location>
        <begin position="1"/>
        <end position="21"/>
    </location>
</feature>
<proteinExistence type="predicted"/>
<dbReference type="CDD" id="cd00085">
    <property type="entry name" value="HNHc"/>
    <property type="match status" value="1"/>
</dbReference>
<comment type="caution">
    <text evidence="3">The sequence shown here is derived from an EMBL/GenBank/DDBJ whole genome shotgun (WGS) entry which is preliminary data.</text>
</comment>
<dbReference type="GO" id="GO:0004519">
    <property type="term" value="F:endonuclease activity"/>
    <property type="evidence" value="ECO:0007669"/>
    <property type="project" value="UniProtKB-KW"/>
</dbReference>
<evidence type="ECO:0000313" key="4">
    <source>
        <dbReference type="Proteomes" id="UP001168435"/>
    </source>
</evidence>
<organism evidence="3 4">
    <name type="scientific">Collinsella ihumii</name>
    <dbReference type="NCBI Taxonomy" id="1720204"/>
    <lineage>
        <taxon>Bacteria</taxon>
        <taxon>Bacillati</taxon>
        <taxon>Actinomycetota</taxon>
        <taxon>Coriobacteriia</taxon>
        <taxon>Coriobacteriales</taxon>
        <taxon>Coriobacteriaceae</taxon>
        <taxon>Collinsella</taxon>
    </lineage>
</organism>
<feature type="domain" description="HNH" evidence="2">
    <location>
        <begin position="101"/>
        <end position="157"/>
    </location>
</feature>
<keyword evidence="3" id="KW-0378">Hydrolase</keyword>
<keyword evidence="4" id="KW-1185">Reference proteome</keyword>
<keyword evidence="3" id="KW-0540">Nuclease</keyword>
<dbReference type="Gene3D" id="1.10.30.50">
    <property type="match status" value="1"/>
</dbReference>
<evidence type="ECO:0000256" key="1">
    <source>
        <dbReference type="SAM" id="MobiDB-lite"/>
    </source>
</evidence>
<name>A0ABT7XD85_9ACTN</name>
<gene>
    <name evidence="3" type="ORF">QVN30_03520</name>
</gene>